<dbReference type="EMBL" id="AMZH03006347">
    <property type="protein sequence ID" value="RRT64055.1"/>
    <property type="molecule type" value="Genomic_DNA"/>
</dbReference>
<dbReference type="AlphaFoldDB" id="A0A426ZJC6"/>
<evidence type="ECO:0000256" key="1">
    <source>
        <dbReference type="SAM" id="SignalP"/>
    </source>
</evidence>
<evidence type="ECO:0008006" key="4">
    <source>
        <dbReference type="Google" id="ProtNLM"/>
    </source>
</evidence>
<protein>
    <recommendedName>
        <fullName evidence="4">Secreted protein</fullName>
    </recommendedName>
</protein>
<organism evidence="2 3">
    <name type="scientific">Ensete ventricosum</name>
    <name type="common">Abyssinian banana</name>
    <name type="synonym">Musa ensete</name>
    <dbReference type="NCBI Taxonomy" id="4639"/>
    <lineage>
        <taxon>Eukaryota</taxon>
        <taxon>Viridiplantae</taxon>
        <taxon>Streptophyta</taxon>
        <taxon>Embryophyta</taxon>
        <taxon>Tracheophyta</taxon>
        <taxon>Spermatophyta</taxon>
        <taxon>Magnoliopsida</taxon>
        <taxon>Liliopsida</taxon>
        <taxon>Zingiberales</taxon>
        <taxon>Musaceae</taxon>
        <taxon>Ensete</taxon>
    </lineage>
</organism>
<dbReference type="Proteomes" id="UP000287651">
    <property type="component" value="Unassembled WGS sequence"/>
</dbReference>
<comment type="caution">
    <text evidence="2">The sequence shown here is derived from an EMBL/GenBank/DDBJ whole genome shotgun (WGS) entry which is preliminary data.</text>
</comment>
<reference evidence="2 3" key="1">
    <citation type="journal article" date="2014" name="Agronomy (Basel)">
        <title>A Draft Genome Sequence for Ensete ventricosum, the Drought-Tolerant Tree Against Hunger.</title>
        <authorList>
            <person name="Harrison J."/>
            <person name="Moore K.A."/>
            <person name="Paszkiewicz K."/>
            <person name="Jones T."/>
            <person name="Grant M."/>
            <person name="Ambacheew D."/>
            <person name="Muzemil S."/>
            <person name="Studholme D.J."/>
        </authorList>
    </citation>
    <scope>NUCLEOTIDE SEQUENCE [LARGE SCALE GENOMIC DNA]</scope>
</reference>
<accession>A0A426ZJC6</accession>
<proteinExistence type="predicted"/>
<evidence type="ECO:0000313" key="2">
    <source>
        <dbReference type="EMBL" id="RRT64055.1"/>
    </source>
</evidence>
<evidence type="ECO:0000313" key="3">
    <source>
        <dbReference type="Proteomes" id="UP000287651"/>
    </source>
</evidence>
<sequence>MSLKVLLLCVVPSTATTPVCNSFHHRGRGSQLPMTPTNTSEASSVHDVIVHSFRRHRCHYPKLL</sequence>
<name>A0A426ZJC6_ENSVE</name>
<gene>
    <name evidence="2" type="ORF">B296_00022940</name>
</gene>
<keyword evidence="1" id="KW-0732">Signal</keyword>
<feature type="signal peptide" evidence="1">
    <location>
        <begin position="1"/>
        <end position="16"/>
    </location>
</feature>
<feature type="chain" id="PRO_5019182519" description="Secreted protein" evidence="1">
    <location>
        <begin position="17"/>
        <end position="64"/>
    </location>
</feature>